<keyword evidence="7 10" id="KW-0812">Transmembrane</keyword>
<feature type="transmembrane region" description="Helical" evidence="10">
    <location>
        <begin position="64"/>
        <end position="81"/>
    </location>
</feature>
<comment type="function">
    <text evidence="1">Required for nicotinamide riboside transport across the inner membrane.</text>
</comment>
<evidence type="ECO:0000256" key="1">
    <source>
        <dbReference type="ARBA" id="ARBA00002672"/>
    </source>
</evidence>
<feature type="transmembrane region" description="Helical" evidence="10">
    <location>
        <begin position="151"/>
        <end position="167"/>
    </location>
</feature>
<reference evidence="11 12" key="1">
    <citation type="submission" date="2023-02" db="EMBL/GenBank/DDBJ databases">
        <title>Genome sequence of Sphingobacterium sp. KACC 22765.</title>
        <authorList>
            <person name="Kim S."/>
            <person name="Heo J."/>
            <person name="Kwon S.-W."/>
        </authorList>
    </citation>
    <scope>NUCLEOTIDE SEQUENCE [LARGE SCALE GENOMIC DNA]</scope>
    <source>
        <strain evidence="11 12">KACC 22765</strain>
    </source>
</reference>
<dbReference type="RefSeq" id="WP_274268151.1">
    <property type="nucleotide sequence ID" value="NZ_CP117880.1"/>
</dbReference>
<dbReference type="Pfam" id="PF04973">
    <property type="entry name" value="NMN_transporter"/>
    <property type="match status" value="1"/>
</dbReference>
<feature type="transmembrane region" description="Helical" evidence="10">
    <location>
        <begin position="173"/>
        <end position="189"/>
    </location>
</feature>
<evidence type="ECO:0000256" key="7">
    <source>
        <dbReference type="ARBA" id="ARBA00022692"/>
    </source>
</evidence>
<keyword evidence="12" id="KW-1185">Reference proteome</keyword>
<evidence type="ECO:0000256" key="3">
    <source>
        <dbReference type="ARBA" id="ARBA00006669"/>
    </source>
</evidence>
<name>A0ABY7WIK7_9SPHI</name>
<feature type="transmembrane region" description="Helical" evidence="10">
    <location>
        <begin position="127"/>
        <end position="144"/>
    </location>
</feature>
<protein>
    <recommendedName>
        <fullName evidence="4">Nicotinamide riboside transporter PnuC</fullName>
    </recommendedName>
</protein>
<dbReference type="EMBL" id="CP117880">
    <property type="protein sequence ID" value="WDF69436.1"/>
    <property type="molecule type" value="Genomic_DNA"/>
</dbReference>
<gene>
    <name evidence="11" type="primary">pnuC</name>
    <name evidence="11" type="ORF">PQ465_03420</name>
</gene>
<comment type="similarity">
    <text evidence="3">Belongs to the nicotinamide ribonucleoside (NR) uptake permease (TC 4.B.1) family.</text>
</comment>
<feature type="transmembrane region" description="Helical" evidence="10">
    <location>
        <begin position="41"/>
        <end position="58"/>
    </location>
</feature>
<proteinExistence type="inferred from homology"/>
<feature type="transmembrane region" description="Helical" evidence="10">
    <location>
        <begin position="101"/>
        <end position="121"/>
    </location>
</feature>
<organism evidence="11 12">
    <name type="scientific">Sphingobacterium oryzagri</name>
    <dbReference type="NCBI Taxonomy" id="3025669"/>
    <lineage>
        <taxon>Bacteria</taxon>
        <taxon>Pseudomonadati</taxon>
        <taxon>Bacteroidota</taxon>
        <taxon>Sphingobacteriia</taxon>
        <taxon>Sphingobacteriales</taxon>
        <taxon>Sphingobacteriaceae</taxon>
        <taxon>Sphingobacterium</taxon>
    </lineage>
</organism>
<keyword evidence="9 10" id="KW-0472">Membrane</keyword>
<dbReference type="Proteomes" id="UP001221558">
    <property type="component" value="Chromosome"/>
</dbReference>
<evidence type="ECO:0000256" key="4">
    <source>
        <dbReference type="ARBA" id="ARBA00017522"/>
    </source>
</evidence>
<sequence>MPEFFTSLYQQFLATSALEWLATLSGFLCVYLAARQNILNWPISIVSVCTYAYIFFQSKLYGDALLQIYFLATAIYGWYYWKTGQHDQGAVIVKFNSKQLVITAAVTLLLACCLGTLLFLFTDTDVPFIDGSCTAISFVAQFLMTRKVLQNWLMWIIVDIAYIPLYIHKDLVLTAVLYIAFAIIAWNGYRNWRKTYHHRIQSIG</sequence>
<dbReference type="PANTHER" id="PTHR36122:SF2">
    <property type="entry name" value="NICOTINAMIDE RIBOSIDE TRANSPORTER PNUC"/>
    <property type="match status" value="1"/>
</dbReference>
<evidence type="ECO:0000256" key="10">
    <source>
        <dbReference type="SAM" id="Phobius"/>
    </source>
</evidence>
<keyword evidence="8 10" id="KW-1133">Transmembrane helix</keyword>
<evidence type="ECO:0000256" key="6">
    <source>
        <dbReference type="ARBA" id="ARBA00022475"/>
    </source>
</evidence>
<keyword evidence="5" id="KW-0813">Transport</keyword>
<evidence type="ECO:0000313" key="11">
    <source>
        <dbReference type="EMBL" id="WDF69436.1"/>
    </source>
</evidence>
<feature type="transmembrane region" description="Helical" evidence="10">
    <location>
        <begin position="12"/>
        <end position="34"/>
    </location>
</feature>
<dbReference type="NCBIfam" id="TIGR01528">
    <property type="entry name" value="NMN_trans_PnuC"/>
    <property type="match status" value="1"/>
</dbReference>
<dbReference type="PANTHER" id="PTHR36122">
    <property type="entry name" value="NICOTINAMIDE RIBOSIDE TRANSPORTER PNUC"/>
    <property type="match status" value="1"/>
</dbReference>
<evidence type="ECO:0000256" key="8">
    <source>
        <dbReference type="ARBA" id="ARBA00022989"/>
    </source>
</evidence>
<accession>A0ABY7WIK7</accession>
<evidence type="ECO:0000256" key="5">
    <source>
        <dbReference type="ARBA" id="ARBA00022448"/>
    </source>
</evidence>
<evidence type="ECO:0000313" key="12">
    <source>
        <dbReference type="Proteomes" id="UP001221558"/>
    </source>
</evidence>
<keyword evidence="6" id="KW-1003">Cell membrane</keyword>
<evidence type="ECO:0000256" key="2">
    <source>
        <dbReference type="ARBA" id="ARBA00004651"/>
    </source>
</evidence>
<evidence type="ECO:0000256" key="9">
    <source>
        <dbReference type="ARBA" id="ARBA00023136"/>
    </source>
</evidence>
<dbReference type="InterPro" id="IPR006419">
    <property type="entry name" value="NMN_transpt_PnuC"/>
</dbReference>
<comment type="subcellular location">
    <subcellularLocation>
        <location evidence="2">Cell membrane</location>
        <topology evidence="2">Multi-pass membrane protein</topology>
    </subcellularLocation>
</comment>